<accession>A0AAV9V7N8</accession>
<comment type="catalytic activity">
    <reaction evidence="1">
        <text>Thiol-dependent hydrolysis of ester, thioester, amide, peptide and isopeptide bonds formed by the C-terminal Gly of ubiquitin (a 76-residue protein attached to proteins as an intracellular targeting signal).</text>
        <dbReference type="EC" id="3.4.19.12"/>
    </reaction>
</comment>
<evidence type="ECO:0000313" key="5">
    <source>
        <dbReference type="EMBL" id="KAK6354762.1"/>
    </source>
</evidence>
<dbReference type="GO" id="GO:0005634">
    <property type="term" value="C:nucleus"/>
    <property type="evidence" value="ECO:0007669"/>
    <property type="project" value="TreeGrafter"/>
</dbReference>
<dbReference type="InterPro" id="IPR001394">
    <property type="entry name" value="Peptidase_C19_UCH"/>
</dbReference>
<gene>
    <name evidence="5" type="ORF">TWF696_003899</name>
</gene>
<dbReference type="CDD" id="cd02662">
    <property type="entry name" value="Peptidase_C19F"/>
    <property type="match status" value="1"/>
</dbReference>
<protein>
    <recommendedName>
        <fullName evidence="1">Ubiquitin carboxyl-terminal hydrolase</fullName>
        <ecNumber evidence="1">3.4.19.12</ecNumber>
    </recommendedName>
</protein>
<dbReference type="GO" id="GO:0016579">
    <property type="term" value="P:protein deubiquitination"/>
    <property type="evidence" value="ECO:0007669"/>
    <property type="project" value="InterPro"/>
</dbReference>
<keyword evidence="1" id="KW-0645">Protease</keyword>
<dbReference type="PROSITE" id="PS00972">
    <property type="entry name" value="USP_1"/>
    <property type="match status" value="1"/>
</dbReference>
<dbReference type="InterPro" id="IPR028889">
    <property type="entry name" value="USP"/>
</dbReference>
<dbReference type="Pfam" id="PF00443">
    <property type="entry name" value="UCH"/>
    <property type="match status" value="1"/>
</dbReference>
<dbReference type="GO" id="GO:0004843">
    <property type="term" value="F:cysteine-type deubiquitinase activity"/>
    <property type="evidence" value="ECO:0007669"/>
    <property type="project" value="UniProtKB-UniRule"/>
</dbReference>
<dbReference type="SUPFAM" id="SSF54001">
    <property type="entry name" value="Cysteine proteinases"/>
    <property type="match status" value="1"/>
</dbReference>
<feature type="domain" description="USP" evidence="4">
    <location>
        <begin position="101"/>
        <end position="695"/>
    </location>
</feature>
<comment type="caution">
    <text evidence="5">The sequence shown here is derived from an EMBL/GenBank/DDBJ whole genome shotgun (WGS) entry which is preliminary data.</text>
</comment>
<dbReference type="EC" id="3.4.19.12" evidence="1"/>
<keyword evidence="1" id="KW-0378">Hydrolase</keyword>
<keyword evidence="3" id="KW-0472">Membrane</keyword>
<dbReference type="GO" id="GO:0005829">
    <property type="term" value="C:cytosol"/>
    <property type="evidence" value="ECO:0007669"/>
    <property type="project" value="TreeGrafter"/>
</dbReference>
<dbReference type="PROSITE" id="PS50235">
    <property type="entry name" value="USP_3"/>
    <property type="match status" value="1"/>
</dbReference>
<evidence type="ECO:0000256" key="1">
    <source>
        <dbReference type="RuleBase" id="RU366025"/>
    </source>
</evidence>
<proteinExistence type="inferred from homology"/>
<keyword evidence="1" id="KW-0788">Thiol protease</keyword>
<dbReference type="Gene3D" id="3.90.70.10">
    <property type="entry name" value="Cysteine proteinases"/>
    <property type="match status" value="1"/>
</dbReference>
<reference evidence="5 6" key="1">
    <citation type="submission" date="2019-10" db="EMBL/GenBank/DDBJ databases">
        <authorList>
            <person name="Palmer J.M."/>
        </authorList>
    </citation>
    <scope>NUCLEOTIDE SEQUENCE [LARGE SCALE GENOMIC DNA]</scope>
    <source>
        <strain evidence="5 6">TWF696</strain>
    </source>
</reference>
<dbReference type="PANTHER" id="PTHR24006">
    <property type="entry name" value="UBIQUITIN CARBOXYL-TERMINAL HYDROLASE"/>
    <property type="match status" value="1"/>
</dbReference>
<evidence type="ECO:0000256" key="2">
    <source>
        <dbReference type="SAM" id="MobiDB-lite"/>
    </source>
</evidence>
<name>A0AAV9V7N8_9PEZI</name>
<feature type="compositionally biased region" description="Low complexity" evidence="2">
    <location>
        <begin position="584"/>
        <end position="596"/>
    </location>
</feature>
<dbReference type="EMBL" id="JAVHNQ010000002">
    <property type="protein sequence ID" value="KAK6354762.1"/>
    <property type="molecule type" value="Genomic_DNA"/>
</dbReference>
<organism evidence="5 6">
    <name type="scientific">Orbilia brochopaga</name>
    <dbReference type="NCBI Taxonomy" id="3140254"/>
    <lineage>
        <taxon>Eukaryota</taxon>
        <taxon>Fungi</taxon>
        <taxon>Dikarya</taxon>
        <taxon>Ascomycota</taxon>
        <taxon>Pezizomycotina</taxon>
        <taxon>Orbiliomycetes</taxon>
        <taxon>Orbiliales</taxon>
        <taxon>Orbiliaceae</taxon>
        <taxon>Orbilia</taxon>
    </lineage>
</organism>
<dbReference type="PANTHER" id="PTHR24006:SF904">
    <property type="entry name" value="UBIQUITIN CARBOXYL-TERMINAL HYDROLASE 16"/>
    <property type="match status" value="1"/>
</dbReference>
<feature type="region of interest" description="Disordered" evidence="2">
    <location>
        <begin position="584"/>
        <end position="615"/>
    </location>
</feature>
<evidence type="ECO:0000313" key="6">
    <source>
        <dbReference type="Proteomes" id="UP001375240"/>
    </source>
</evidence>
<sequence length="698" mass="77258">MSYQGYYNPYSGTTSDRKRHTYPPQTPLLERLLHWLLDLLEPHMSATDSSRQLTIAYAAGASLAAITLIYVFAPTFFIDGRGGGGAYAYAGGGKGRKQTVVGLYNPANDCFVNSVLQALAGVGELRGYLVRRVMVQSQLEGLEGRGVLRWKGRRPILTRALKTMLDRLNERPLYRKTITTRDFIYELERVFRSRISRNQQDAQEFLQIVAQTLAEEYEAQEKVRATAPREVKEESRVEEVEEGEATVKLVVEPEDEKGESSAEEFEVLSGESSGEEETKVNGVSEEEEPSSELEQTTSKPKHIPIEVKTEDTTPTNEKEDESEPEGEEEHKIPEFGMPMEGKLESGIQCLVCGFKPKPTASTFVVLTLNVPQKSYATLDDCFNEHLSTEFIDDFQCAKCKLNRIIAVLERKQAATRDEKDLAELDRSIAALKDALDKDPEKLPKDVVLPPANATIVKSRIAKRTYFAHCPNVLAIHLSRSIFDYYSRKNSCKVAFPEELQLGPLLSRSKYKLLGLITHRGSHESGHYECYRRQNSHPAPYSTPMMMPVDATAMPTPISATPIAATPVSATPMASQVNLEATNAATATATNGTATTAEQAPLEKEEGTVDTTTATATTTVSATTTATAPPVSEKAQVQLTAAGAKTKEKGTSGKTKKHKSVDGRWWRISDDTVKEVKTADVLGLQKEVYLLFYEKGRER</sequence>
<keyword evidence="1" id="KW-0833">Ubl conjugation pathway</keyword>
<feature type="compositionally biased region" description="Basic and acidic residues" evidence="2">
    <location>
        <begin position="221"/>
        <end position="238"/>
    </location>
</feature>
<dbReference type="InterPro" id="IPR038765">
    <property type="entry name" value="Papain-like_cys_pep_sf"/>
</dbReference>
<evidence type="ECO:0000259" key="4">
    <source>
        <dbReference type="PROSITE" id="PS50235"/>
    </source>
</evidence>
<keyword evidence="3" id="KW-0812">Transmembrane</keyword>
<feature type="compositionally biased region" description="Acidic residues" evidence="2">
    <location>
        <begin position="318"/>
        <end position="327"/>
    </location>
</feature>
<feature type="transmembrane region" description="Helical" evidence="3">
    <location>
        <begin position="53"/>
        <end position="73"/>
    </location>
</feature>
<keyword evidence="6" id="KW-1185">Reference proteome</keyword>
<dbReference type="AlphaFoldDB" id="A0AAV9V7N8"/>
<dbReference type="PROSITE" id="PS00973">
    <property type="entry name" value="USP_2"/>
    <property type="match status" value="1"/>
</dbReference>
<evidence type="ECO:0000256" key="3">
    <source>
        <dbReference type="SAM" id="Phobius"/>
    </source>
</evidence>
<feature type="region of interest" description="Disordered" evidence="2">
    <location>
        <begin position="221"/>
        <end position="331"/>
    </location>
</feature>
<feature type="compositionally biased region" description="Acidic residues" evidence="2">
    <location>
        <begin position="252"/>
        <end position="266"/>
    </location>
</feature>
<comment type="similarity">
    <text evidence="1">Belongs to the peptidase C19 family.</text>
</comment>
<dbReference type="InterPro" id="IPR018200">
    <property type="entry name" value="USP_CS"/>
</dbReference>
<dbReference type="Proteomes" id="UP001375240">
    <property type="component" value="Unassembled WGS sequence"/>
</dbReference>
<dbReference type="GO" id="GO:0006508">
    <property type="term" value="P:proteolysis"/>
    <property type="evidence" value="ECO:0007669"/>
    <property type="project" value="UniProtKB-KW"/>
</dbReference>
<keyword evidence="3" id="KW-1133">Transmembrane helix</keyword>
<dbReference type="InterPro" id="IPR050164">
    <property type="entry name" value="Peptidase_C19"/>
</dbReference>